<proteinExistence type="predicted"/>
<dbReference type="InterPro" id="IPR001763">
    <property type="entry name" value="Rhodanese-like_dom"/>
</dbReference>
<feature type="domain" description="Rhodanese" evidence="1">
    <location>
        <begin position="84"/>
        <end position="107"/>
    </location>
</feature>
<evidence type="ECO:0000259" key="1">
    <source>
        <dbReference type="PROSITE" id="PS50206"/>
    </source>
</evidence>
<dbReference type="SUPFAM" id="SSF52821">
    <property type="entry name" value="Rhodanese/Cell cycle control phosphatase"/>
    <property type="match status" value="1"/>
</dbReference>
<accession>A0A6C0CYH3</accession>
<organism evidence="2">
    <name type="scientific">viral metagenome</name>
    <dbReference type="NCBI Taxonomy" id="1070528"/>
    <lineage>
        <taxon>unclassified sequences</taxon>
        <taxon>metagenomes</taxon>
        <taxon>organismal metagenomes</taxon>
    </lineage>
</organism>
<protein>
    <recommendedName>
        <fullName evidence="1">Rhodanese domain-containing protein</fullName>
    </recommendedName>
</protein>
<dbReference type="EMBL" id="MN739497">
    <property type="protein sequence ID" value="QHT08515.1"/>
    <property type="molecule type" value="Genomic_DNA"/>
</dbReference>
<reference evidence="2" key="1">
    <citation type="journal article" date="2020" name="Nature">
        <title>Giant virus diversity and host interactions through global metagenomics.</title>
        <authorList>
            <person name="Schulz F."/>
            <person name="Roux S."/>
            <person name="Paez-Espino D."/>
            <person name="Jungbluth S."/>
            <person name="Walsh D.A."/>
            <person name="Denef V.J."/>
            <person name="McMahon K.D."/>
            <person name="Konstantinidis K.T."/>
            <person name="Eloe-Fadrosh E.A."/>
            <person name="Kyrpides N.C."/>
            <person name="Woyke T."/>
        </authorList>
    </citation>
    <scope>NUCLEOTIDE SEQUENCE</scope>
    <source>
        <strain evidence="2">GVMAG-M-3300022752-66</strain>
    </source>
</reference>
<dbReference type="InterPro" id="IPR036873">
    <property type="entry name" value="Rhodanese-like_dom_sf"/>
</dbReference>
<dbReference type="AlphaFoldDB" id="A0A6C0CYH3"/>
<evidence type="ECO:0000313" key="2">
    <source>
        <dbReference type="EMBL" id="QHT08515.1"/>
    </source>
</evidence>
<name>A0A6C0CYH3_9ZZZZ</name>
<dbReference type="PROSITE" id="PS50206">
    <property type="entry name" value="RHODANESE_3"/>
    <property type="match status" value="1"/>
</dbReference>
<sequence length="140" mass="16439">MGNSQSIQKINFEDMQTAYKNPEIYLLMNTLPLSEQICLISNTLTPQKEETLMNHYLNSNKNIRIIIYGRNSNDETVYKKYNQLLSLGFTNVYLYLGGIFEWLMLQDIYGFDDFPTTTRQLDILKYKPNQKLNISYIENG</sequence>
<dbReference type="Pfam" id="PF00581">
    <property type="entry name" value="Rhodanese"/>
    <property type="match status" value="1"/>
</dbReference>
<dbReference type="Gene3D" id="3.40.250.10">
    <property type="entry name" value="Rhodanese-like domain"/>
    <property type="match status" value="1"/>
</dbReference>